<evidence type="ECO:0000256" key="1">
    <source>
        <dbReference type="SAM" id="MobiDB-lite"/>
    </source>
</evidence>
<dbReference type="GO" id="GO:0016020">
    <property type="term" value="C:membrane"/>
    <property type="evidence" value="ECO:0007669"/>
    <property type="project" value="TreeGrafter"/>
</dbReference>
<dbReference type="GO" id="GO:0005829">
    <property type="term" value="C:cytosol"/>
    <property type="evidence" value="ECO:0007669"/>
    <property type="project" value="TreeGrafter"/>
</dbReference>
<dbReference type="GO" id="GO:0032934">
    <property type="term" value="F:sterol binding"/>
    <property type="evidence" value="ECO:0007669"/>
    <property type="project" value="TreeGrafter"/>
</dbReference>
<dbReference type="SUPFAM" id="SSF144000">
    <property type="entry name" value="Oxysterol-binding protein-like"/>
    <property type="match status" value="1"/>
</dbReference>
<dbReference type="InParanoid" id="A0A078AD35"/>
<feature type="region of interest" description="Disordered" evidence="1">
    <location>
        <begin position="1"/>
        <end position="50"/>
    </location>
</feature>
<gene>
    <name evidence="2" type="primary">Contig6202.g6631</name>
    <name evidence="2" type="ORF">STYLEM_9140</name>
</gene>
<reference evidence="2 3" key="1">
    <citation type="submission" date="2014-06" db="EMBL/GenBank/DDBJ databases">
        <authorList>
            <person name="Swart Estienne"/>
        </authorList>
    </citation>
    <scope>NUCLEOTIDE SEQUENCE [LARGE SCALE GENOMIC DNA]</scope>
    <source>
        <strain evidence="2 3">130c</strain>
    </source>
</reference>
<dbReference type="InterPro" id="IPR037239">
    <property type="entry name" value="OSBP_sf"/>
</dbReference>
<name>A0A078AD35_STYLE</name>
<dbReference type="OrthoDB" id="14833at2759"/>
<protein>
    <recommendedName>
        <fullName evidence="4">Oxysterol binding family protein</fullName>
    </recommendedName>
</protein>
<evidence type="ECO:0008006" key="4">
    <source>
        <dbReference type="Google" id="ProtNLM"/>
    </source>
</evidence>
<evidence type="ECO:0000313" key="3">
    <source>
        <dbReference type="Proteomes" id="UP000039865"/>
    </source>
</evidence>
<dbReference type="Proteomes" id="UP000039865">
    <property type="component" value="Unassembled WGS sequence"/>
</dbReference>
<dbReference type="PANTHER" id="PTHR10972:SF148">
    <property type="entry name" value="OXYSTEROL-BINDING PROTEIN 9"/>
    <property type="match status" value="1"/>
</dbReference>
<dbReference type="OMA" id="ECYEDCL"/>
<accession>A0A078AD35</accession>
<proteinExistence type="predicted"/>
<dbReference type="Gene3D" id="2.40.160.120">
    <property type="match status" value="1"/>
</dbReference>
<dbReference type="EMBL" id="CCKQ01008678">
    <property type="protein sequence ID" value="CDW80144.1"/>
    <property type="molecule type" value="Genomic_DNA"/>
</dbReference>
<dbReference type="PANTHER" id="PTHR10972">
    <property type="entry name" value="OXYSTEROL-BINDING PROTEIN-RELATED"/>
    <property type="match status" value="1"/>
</dbReference>
<organism evidence="2 3">
    <name type="scientific">Stylonychia lemnae</name>
    <name type="common">Ciliate</name>
    <dbReference type="NCBI Taxonomy" id="5949"/>
    <lineage>
        <taxon>Eukaryota</taxon>
        <taxon>Sar</taxon>
        <taxon>Alveolata</taxon>
        <taxon>Ciliophora</taxon>
        <taxon>Intramacronucleata</taxon>
        <taxon>Spirotrichea</taxon>
        <taxon>Stichotrichia</taxon>
        <taxon>Sporadotrichida</taxon>
        <taxon>Oxytrichidae</taxon>
        <taxon>Stylonychinae</taxon>
        <taxon>Stylonychia</taxon>
    </lineage>
</organism>
<dbReference type="InterPro" id="IPR000648">
    <property type="entry name" value="Oxysterol-bd"/>
</dbReference>
<evidence type="ECO:0000313" key="2">
    <source>
        <dbReference type="EMBL" id="CDW80144.1"/>
    </source>
</evidence>
<feature type="compositionally biased region" description="Polar residues" evidence="1">
    <location>
        <begin position="1"/>
        <end position="38"/>
    </location>
</feature>
<dbReference type="Pfam" id="PF01237">
    <property type="entry name" value="Oxysterol_BP"/>
    <property type="match status" value="1"/>
</dbReference>
<sequence length="487" mass="56355">MEGENISNSINTESEQNLQETNQQLVTQEQSVQESGNVFQEEESKNEQEKELYMPKKHEDNPFVLSLDVSVGPNSFIDNRQPYNEECPPPKYFSNDILLEPLPVIREDILKGLKETKQGGLICVDKEAMDKQKGVLVHVFKQLSKVLMQGLSISHISLPIKIFEPRSSIQRIVDIWSFAPKFLAKASQIQDPLERFKQVIAFALSGIYIGTSQYKPFNPLLGETLQAQFTDGTQIYCEHTSHHPPITNFLMQPPDNSYEFYGHYEFTGSMGANHLKTSLKGPNNIVFKDGQHIRFRVPEFQLGGTVMGERTIETTGNVVFEDLTNNYKAVIILGTYKRHGYFRVTETGSKDEIQGMIYEYSPYINKLSFQKTLYNDKIIGISEIGQISDSIRNICEISGSWLRQIFIGGDLYWNIEKDIPNRQIPKTQTNQDDIIIAPSDWRFREDLIWLKYDCMDIASEWKHRLEEQQRYDRKLRNEKREQRLKET</sequence>
<keyword evidence="3" id="KW-1185">Reference proteome</keyword>
<dbReference type="AlphaFoldDB" id="A0A078AD35"/>